<comment type="caution">
    <text evidence="2">The sequence shown here is derived from an EMBL/GenBank/DDBJ whole genome shotgun (WGS) entry which is preliminary data.</text>
</comment>
<gene>
    <name evidence="2" type="ORF">F5613_003060</name>
</gene>
<sequence length="175" mass="19860">MPKNLATYKSYGVRLSAGNLSPVKYVQSTASIGLTHNQYEWNLIQDANKTAQTTLMLHIGNRFLLGKGWLAELTGYYNGRMAMGQMKIASFGQITAGIQKKLWNDRASISLYSNDLFHTNRVNMTTRIGNSTARTFEKEDHCILGISFTWKFSKGFESKEFKRKGEAFDTKRINL</sequence>
<protein>
    <recommendedName>
        <fullName evidence="1">Outer membrane protein beta-barrel domain-containing protein</fullName>
    </recommendedName>
</protein>
<dbReference type="Proteomes" id="UP000574332">
    <property type="component" value="Unassembled WGS sequence"/>
</dbReference>
<evidence type="ECO:0000313" key="2">
    <source>
        <dbReference type="EMBL" id="NYI50893.1"/>
    </source>
</evidence>
<dbReference type="Pfam" id="PF14905">
    <property type="entry name" value="OMP_b-brl_3"/>
    <property type="match status" value="1"/>
</dbReference>
<accession>A0A8E2A3T8</accession>
<evidence type="ECO:0000313" key="3">
    <source>
        <dbReference type="Proteomes" id="UP000574332"/>
    </source>
</evidence>
<organism evidence="2 3">
    <name type="scientific">Macellibacteroides fermentans</name>
    <dbReference type="NCBI Taxonomy" id="879969"/>
    <lineage>
        <taxon>Bacteria</taxon>
        <taxon>Pseudomonadati</taxon>
        <taxon>Bacteroidota</taxon>
        <taxon>Bacteroidia</taxon>
        <taxon>Bacteroidales</taxon>
        <taxon>Porphyromonadaceae</taxon>
        <taxon>Macellibacteroides</taxon>
    </lineage>
</organism>
<evidence type="ECO:0000259" key="1">
    <source>
        <dbReference type="Pfam" id="PF14905"/>
    </source>
</evidence>
<name>A0A8E2A3T8_9PORP</name>
<feature type="domain" description="Outer membrane protein beta-barrel" evidence="1">
    <location>
        <begin position="2"/>
        <end position="150"/>
    </location>
</feature>
<dbReference type="InterPro" id="IPR041700">
    <property type="entry name" value="OMP_b-brl_3"/>
</dbReference>
<dbReference type="AlphaFoldDB" id="A0A8E2A3T8"/>
<keyword evidence="3" id="KW-1185">Reference proteome</keyword>
<dbReference type="EMBL" id="JACCCY010000005">
    <property type="protein sequence ID" value="NYI50893.1"/>
    <property type="molecule type" value="Genomic_DNA"/>
</dbReference>
<proteinExistence type="predicted"/>
<reference evidence="2 3" key="1">
    <citation type="submission" date="2020-07" db="EMBL/GenBank/DDBJ databases">
        <title>Genomic Encyclopedia of Type Strains, Phase IV (KMG-IV): sequencing the most valuable type-strain genomes for metagenomic binning, comparative biology and taxonomic classification.</title>
        <authorList>
            <person name="Goeker M."/>
        </authorList>
    </citation>
    <scope>NUCLEOTIDE SEQUENCE [LARGE SCALE GENOMIC DNA]</scope>
    <source>
        <strain evidence="2 3">DSM 23697</strain>
    </source>
</reference>